<comment type="caution">
    <text evidence="1">The sequence shown here is derived from an EMBL/GenBank/DDBJ whole genome shotgun (WGS) entry which is preliminary data.</text>
</comment>
<feature type="non-terminal residue" evidence="1">
    <location>
        <position position="1"/>
    </location>
</feature>
<organism evidence="1 2">
    <name type="scientific">Taxus chinensis</name>
    <name type="common">Chinese yew</name>
    <name type="synonym">Taxus wallichiana var. chinensis</name>
    <dbReference type="NCBI Taxonomy" id="29808"/>
    <lineage>
        <taxon>Eukaryota</taxon>
        <taxon>Viridiplantae</taxon>
        <taxon>Streptophyta</taxon>
        <taxon>Embryophyta</taxon>
        <taxon>Tracheophyta</taxon>
        <taxon>Spermatophyta</taxon>
        <taxon>Pinopsida</taxon>
        <taxon>Pinidae</taxon>
        <taxon>Conifers II</taxon>
        <taxon>Cupressales</taxon>
        <taxon>Taxaceae</taxon>
        <taxon>Taxus</taxon>
    </lineage>
</organism>
<dbReference type="EMBL" id="JAHRHJ020000005">
    <property type="protein sequence ID" value="KAH9315012.1"/>
    <property type="molecule type" value="Genomic_DNA"/>
</dbReference>
<dbReference type="Proteomes" id="UP000824469">
    <property type="component" value="Unassembled WGS sequence"/>
</dbReference>
<feature type="non-terminal residue" evidence="1">
    <location>
        <position position="184"/>
    </location>
</feature>
<reference evidence="1 2" key="1">
    <citation type="journal article" date="2021" name="Nat. Plants">
        <title>The Taxus genome provides insights into paclitaxel biosynthesis.</title>
        <authorList>
            <person name="Xiong X."/>
            <person name="Gou J."/>
            <person name="Liao Q."/>
            <person name="Li Y."/>
            <person name="Zhou Q."/>
            <person name="Bi G."/>
            <person name="Li C."/>
            <person name="Du R."/>
            <person name="Wang X."/>
            <person name="Sun T."/>
            <person name="Guo L."/>
            <person name="Liang H."/>
            <person name="Lu P."/>
            <person name="Wu Y."/>
            <person name="Zhang Z."/>
            <person name="Ro D.K."/>
            <person name="Shang Y."/>
            <person name="Huang S."/>
            <person name="Yan J."/>
        </authorList>
    </citation>
    <scope>NUCLEOTIDE SEQUENCE [LARGE SCALE GENOMIC DNA]</scope>
    <source>
        <strain evidence="1">Ta-2019</strain>
    </source>
</reference>
<dbReference type="AlphaFoldDB" id="A0AA38G2N2"/>
<evidence type="ECO:0000313" key="1">
    <source>
        <dbReference type="EMBL" id="KAH9315012.1"/>
    </source>
</evidence>
<accession>A0AA38G2N2</accession>
<protein>
    <submittedName>
        <fullName evidence="1">Uncharacterized protein</fullName>
    </submittedName>
</protein>
<sequence>TYVDAASATKPLPQLNPQKNLLYSDQSTPYRPRSHHIDCRPTILVLDLYDRWWKCALIIAALHLLAWPIQWHFSWRFVLALRICSSIGPASCYHNYSIFIPKQLPFNLQPTLLTQETTSVNHQALDCSGSVVRILVYGPLHCHSGYPPCYKLQSPVSIAVGVDRSMALLLHYQVAGHCLNVLSS</sequence>
<gene>
    <name evidence="1" type="ORF">KI387_023639</name>
</gene>
<evidence type="ECO:0000313" key="2">
    <source>
        <dbReference type="Proteomes" id="UP000824469"/>
    </source>
</evidence>
<keyword evidence="2" id="KW-1185">Reference proteome</keyword>
<proteinExistence type="predicted"/>
<name>A0AA38G2N2_TAXCH</name>